<evidence type="ECO:0000313" key="1">
    <source>
        <dbReference type="EMBL" id="MFK4752909.1"/>
    </source>
</evidence>
<organism evidence="1 2">
    <name type="scientific">Oceanobacter antarcticus</name>
    <dbReference type="NCBI Taxonomy" id="3133425"/>
    <lineage>
        <taxon>Bacteria</taxon>
        <taxon>Pseudomonadati</taxon>
        <taxon>Pseudomonadota</taxon>
        <taxon>Gammaproteobacteria</taxon>
        <taxon>Oceanospirillales</taxon>
        <taxon>Oceanospirillaceae</taxon>
        <taxon>Oceanobacter</taxon>
    </lineage>
</organism>
<comment type="caution">
    <text evidence="1">The sequence shown here is derived from an EMBL/GenBank/DDBJ whole genome shotgun (WGS) entry which is preliminary data.</text>
</comment>
<gene>
    <name evidence="1" type="ORF">WG929_10860</name>
</gene>
<dbReference type="EMBL" id="JBBKTX010000012">
    <property type="protein sequence ID" value="MFK4752909.1"/>
    <property type="molecule type" value="Genomic_DNA"/>
</dbReference>
<protein>
    <submittedName>
        <fullName evidence="1">Uncharacterized protein</fullName>
    </submittedName>
</protein>
<reference evidence="1 2" key="1">
    <citation type="submission" date="2024-03" db="EMBL/GenBank/DDBJ databases">
        <title>High-quality draft genome sequence of Oceanobacter sp. wDCs-4.</title>
        <authorList>
            <person name="Dong C."/>
        </authorList>
    </citation>
    <scope>NUCLEOTIDE SEQUENCE [LARGE SCALE GENOMIC DNA]</scope>
    <source>
        <strain evidence="2">wDCs-4</strain>
    </source>
</reference>
<dbReference type="Proteomes" id="UP001620597">
    <property type="component" value="Unassembled WGS sequence"/>
</dbReference>
<dbReference type="RefSeq" id="WP_416206036.1">
    <property type="nucleotide sequence ID" value="NZ_JBBKTX010000012.1"/>
</dbReference>
<evidence type="ECO:0000313" key="2">
    <source>
        <dbReference type="Proteomes" id="UP001620597"/>
    </source>
</evidence>
<accession>A0ABW8NIV8</accession>
<sequence length="142" mass="16082">MDESIVSPSAKIRQDSHTFQFEKFSIRGATHNSTQLTVFPSGEWKSVSNISTHVASFKPRLSLSIEFFLRDTGMTIPVGSVPDDWSPKHLWSTTFAKQQNRTVSSSGKSEFIADKFETLAHNAECKLKLRIQRRSGLLSRFF</sequence>
<name>A0ABW8NIV8_9GAMM</name>
<proteinExistence type="predicted"/>
<keyword evidence="2" id="KW-1185">Reference proteome</keyword>